<dbReference type="InterPro" id="IPR011009">
    <property type="entry name" value="Kinase-like_dom_sf"/>
</dbReference>
<sequence length="286" mass="32895">MGDPIRDVNWMVKSKEIDSMLEQGSSFTIIPLDSGLEAEVTKICTGESSFVLKVWNRDSNPDVNCQYRLLDVLYNRGLSVSKPFGWGLDKNKNQVLLTSFDGAPINKVNKSKLTILAKILTDIHRFPYEDLDNSTLQKHDFVSYFYPKIEEHQDIKNLLIQLLESANLKQDYLIHGDFNLGNILETEDKYTIIDWTNGQIGDPRYDIAWSIVLMKIYVGERYGSIYLSAYLSQNQYTNEELELFEAIACLRWLLLNRFVGLSKNANTITRVKSILKNNIHLNESLL</sequence>
<name>A0A972GSX9_9BACL</name>
<comment type="caution">
    <text evidence="2">The sequence shown here is derived from an EMBL/GenBank/DDBJ whole genome shotgun (WGS) entry which is preliminary data.</text>
</comment>
<dbReference type="InterPro" id="IPR002575">
    <property type="entry name" value="Aminoglycoside_PTrfase"/>
</dbReference>
<protein>
    <submittedName>
        <fullName evidence="2">Phosphotransferase</fullName>
    </submittedName>
</protein>
<feature type="domain" description="Aminoglycoside phosphotransferase" evidence="1">
    <location>
        <begin position="29"/>
        <end position="231"/>
    </location>
</feature>
<proteinExistence type="predicted"/>
<dbReference type="Proteomes" id="UP000641588">
    <property type="component" value="Unassembled WGS sequence"/>
</dbReference>
<evidence type="ECO:0000313" key="2">
    <source>
        <dbReference type="EMBL" id="NOU93272.1"/>
    </source>
</evidence>
<reference evidence="2" key="1">
    <citation type="submission" date="2019-10" db="EMBL/GenBank/DDBJ databases">
        <title>Description of Paenibacillus glebae sp. nov.</title>
        <authorList>
            <person name="Carlier A."/>
            <person name="Qi S."/>
        </authorList>
    </citation>
    <scope>NUCLEOTIDE SEQUENCE</scope>
    <source>
        <strain evidence="2">LMG 31456</strain>
    </source>
</reference>
<organism evidence="2 3">
    <name type="scientific">Paenibacillus foliorum</name>
    <dbReference type="NCBI Taxonomy" id="2654974"/>
    <lineage>
        <taxon>Bacteria</taxon>
        <taxon>Bacillati</taxon>
        <taxon>Bacillota</taxon>
        <taxon>Bacilli</taxon>
        <taxon>Bacillales</taxon>
        <taxon>Paenibacillaceae</taxon>
        <taxon>Paenibacillus</taxon>
    </lineage>
</organism>
<dbReference type="Gene3D" id="3.90.1200.10">
    <property type="match status" value="1"/>
</dbReference>
<evidence type="ECO:0000259" key="1">
    <source>
        <dbReference type="Pfam" id="PF01636"/>
    </source>
</evidence>
<gene>
    <name evidence="2" type="ORF">GC093_08580</name>
</gene>
<dbReference type="SUPFAM" id="SSF56112">
    <property type="entry name" value="Protein kinase-like (PK-like)"/>
    <property type="match status" value="1"/>
</dbReference>
<dbReference type="RefSeq" id="WP_171651474.1">
    <property type="nucleotide sequence ID" value="NZ_WHOD01000045.1"/>
</dbReference>
<dbReference type="Pfam" id="PF01636">
    <property type="entry name" value="APH"/>
    <property type="match status" value="1"/>
</dbReference>
<dbReference type="EMBL" id="WHOD01000045">
    <property type="protein sequence ID" value="NOU93272.1"/>
    <property type="molecule type" value="Genomic_DNA"/>
</dbReference>
<keyword evidence="3" id="KW-1185">Reference proteome</keyword>
<accession>A0A972GSX9</accession>
<dbReference type="AlphaFoldDB" id="A0A972GSX9"/>
<evidence type="ECO:0000313" key="3">
    <source>
        <dbReference type="Proteomes" id="UP000641588"/>
    </source>
</evidence>